<feature type="domain" description="DUF306" evidence="2">
    <location>
        <begin position="146"/>
        <end position="243"/>
    </location>
</feature>
<sequence>MLRLIQTLLALLLLAVPAAADGLSFTGTVVYRERIAAPAGTTLRVSLVTLPEGQPVVGASGTVPANGHPPIGFVLNLHSDVARHGTAFGLVAELLGPGGFAFASVAPVPVDVTAPAPVVIDLVRAPAPPPEGEVPNPAPVLPEPGLVDVLWRITSIGGKPAIGERPPTFSITADSRAGGNSGCNNYFAEADFTDGLSFGPAAATRMACAEPLMAQEAALFAALAAVANYETDGESLRLLDAAGIPLIGLVPLED</sequence>
<proteinExistence type="predicted"/>
<feature type="chain" id="PRO_5045222580" evidence="1">
    <location>
        <begin position="21"/>
        <end position="254"/>
    </location>
</feature>
<dbReference type="InterPro" id="IPR038670">
    <property type="entry name" value="HslJ-like_sf"/>
</dbReference>
<dbReference type="Pfam" id="PF03724">
    <property type="entry name" value="META"/>
    <property type="match status" value="1"/>
</dbReference>
<dbReference type="PANTHER" id="PTHR35535">
    <property type="entry name" value="HEAT SHOCK PROTEIN HSLJ"/>
    <property type="match status" value="1"/>
</dbReference>
<evidence type="ECO:0000313" key="4">
    <source>
        <dbReference type="Proteomes" id="UP001597521"/>
    </source>
</evidence>
<evidence type="ECO:0000256" key="1">
    <source>
        <dbReference type="SAM" id="SignalP"/>
    </source>
</evidence>
<feature type="signal peptide" evidence="1">
    <location>
        <begin position="1"/>
        <end position="20"/>
    </location>
</feature>
<reference evidence="4" key="1">
    <citation type="journal article" date="2019" name="Int. J. Syst. Evol. Microbiol.">
        <title>The Global Catalogue of Microorganisms (GCM) 10K type strain sequencing project: providing services to taxonomists for standard genome sequencing and annotation.</title>
        <authorList>
            <consortium name="The Broad Institute Genomics Platform"/>
            <consortium name="The Broad Institute Genome Sequencing Center for Infectious Disease"/>
            <person name="Wu L."/>
            <person name="Ma J."/>
        </authorList>
    </citation>
    <scope>NUCLEOTIDE SEQUENCE [LARGE SCALE GENOMIC DNA]</scope>
    <source>
        <strain evidence="4">CCM 7427</strain>
    </source>
</reference>
<gene>
    <name evidence="3" type="ORF">ACFSX5_03930</name>
</gene>
<name>A0ABW5QGY9_9HYPH</name>
<dbReference type="EMBL" id="JBHUNP010000001">
    <property type="protein sequence ID" value="MFD2646942.1"/>
    <property type="molecule type" value="Genomic_DNA"/>
</dbReference>
<accession>A0ABW5QGY9</accession>
<dbReference type="InterPro" id="IPR005184">
    <property type="entry name" value="DUF306_Meta_HslJ"/>
</dbReference>
<dbReference type="RefSeq" id="WP_386831980.1">
    <property type="nucleotide sequence ID" value="NZ_JBHUNP010000001.1"/>
</dbReference>
<dbReference type="InterPro" id="IPR039366">
    <property type="entry name" value="Pilotin"/>
</dbReference>
<dbReference type="Proteomes" id="UP001597521">
    <property type="component" value="Unassembled WGS sequence"/>
</dbReference>
<dbReference type="Pfam" id="PF09619">
    <property type="entry name" value="YscW"/>
    <property type="match status" value="1"/>
</dbReference>
<evidence type="ECO:0000313" key="3">
    <source>
        <dbReference type="EMBL" id="MFD2646942.1"/>
    </source>
</evidence>
<organism evidence="3 4">
    <name type="scientific">Devosia albogilva</name>
    <dbReference type="NCBI Taxonomy" id="429726"/>
    <lineage>
        <taxon>Bacteria</taxon>
        <taxon>Pseudomonadati</taxon>
        <taxon>Pseudomonadota</taxon>
        <taxon>Alphaproteobacteria</taxon>
        <taxon>Hyphomicrobiales</taxon>
        <taxon>Devosiaceae</taxon>
        <taxon>Devosia</taxon>
    </lineage>
</organism>
<keyword evidence="1" id="KW-0732">Signal</keyword>
<protein>
    <submittedName>
        <fullName evidence="3">META domain-containing protein</fullName>
    </submittedName>
</protein>
<keyword evidence="4" id="KW-1185">Reference proteome</keyword>
<comment type="caution">
    <text evidence="3">The sequence shown here is derived from an EMBL/GenBank/DDBJ whole genome shotgun (WGS) entry which is preliminary data.</text>
</comment>
<evidence type="ECO:0000259" key="2">
    <source>
        <dbReference type="Pfam" id="PF03724"/>
    </source>
</evidence>
<dbReference type="Gene3D" id="2.40.128.270">
    <property type="match status" value="1"/>
</dbReference>
<dbReference type="InterPro" id="IPR053147">
    <property type="entry name" value="Hsp_HslJ-like"/>
</dbReference>
<dbReference type="PANTHER" id="PTHR35535:SF1">
    <property type="entry name" value="HEAT SHOCK PROTEIN HSLJ"/>
    <property type="match status" value="1"/>
</dbReference>